<proteinExistence type="predicted"/>
<evidence type="ECO:0000256" key="1">
    <source>
        <dbReference type="SAM" id="SignalP"/>
    </source>
</evidence>
<feature type="chain" id="PRO_5041469942" evidence="1">
    <location>
        <begin position="20"/>
        <end position="325"/>
    </location>
</feature>
<reference evidence="3" key="1">
    <citation type="submission" date="2023-06" db="EMBL/GenBank/DDBJ databases">
        <title>Genome-scale phylogeny and comparative genomics of the fungal order Sordariales.</title>
        <authorList>
            <consortium name="Lawrence Berkeley National Laboratory"/>
            <person name="Hensen N."/>
            <person name="Bonometti L."/>
            <person name="Westerberg I."/>
            <person name="Brannstrom I.O."/>
            <person name="Guillou S."/>
            <person name="Cros-Aarteil S."/>
            <person name="Calhoun S."/>
            <person name="Haridas S."/>
            <person name="Kuo A."/>
            <person name="Mondo S."/>
            <person name="Pangilinan J."/>
            <person name="Riley R."/>
            <person name="Labutti K."/>
            <person name="Andreopoulos B."/>
            <person name="Lipzen A."/>
            <person name="Chen C."/>
            <person name="Yanf M."/>
            <person name="Daum C."/>
            <person name="Ng V."/>
            <person name="Clum A."/>
            <person name="Steindorff A."/>
            <person name="Ohm R."/>
            <person name="Martin F."/>
            <person name="Silar P."/>
            <person name="Natvig D."/>
            <person name="Lalanne C."/>
            <person name="Gautier V."/>
            <person name="Ament-Velasquez S.L."/>
            <person name="Kruys A."/>
            <person name="Hutchinson M.I."/>
            <person name="Powell A.J."/>
            <person name="Barry K."/>
            <person name="Miller A.N."/>
            <person name="Grigoriev I.V."/>
            <person name="Debuchy R."/>
            <person name="Gladieux P."/>
            <person name="Thoren M.H."/>
            <person name="Johannesson H."/>
        </authorList>
    </citation>
    <scope>NUCLEOTIDE SEQUENCE</scope>
    <source>
        <strain evidence="3">SMH4607-1</strain>
    </source>
</reference>
<dbReference type="Gene3D" id="3.40.50.1820">
    <property type="entry name" value="alpha/beta hydrolase"/>
    <property type="match status" value="1"/>
</dbReference>
<feature type="domain" description="AB hydrolase-1" evidence="2">
    <location>
        <begin position="88"/>
        <end position="314"/>
    </location>
</feature>
<dbReference type="InterPro" id="IPR050471">
    <property type="entry name" value="AB_hydrolase"/>
</dbReference>
<sequence>MFALSSVFLLLGAAITAQAGVIPTASTTNNPAAPTSTSKAFVPLYKTLPATPVLPPNARFQGTANVNNIELWYTLYGPPPKLSKREPVVLLHGSQMSSRWLGAQIKHLIASQKDRTIIAIDTRAHGRSTDDLSVPLTYDLFASDAAALLKQLGIKRAAVFGWSDGGNTAVALAMGSSASLVERAYVYGANANPDQVNVTGIMTAPFWDEHAARMRAEYEAIAPVPAAWDTFSERIEDMQSALPQWTGADLGKIKTRYEDPENAPIVWFSGGDSEEVISRYVPGTLRDSVWGSSLVILPEVGHYGPVEDPATLNAVLDRWLAKSRY</sequence>
<dbReference type="SUPFAM" id="SSF53474">
    <property type="entry name" value="alpha/beta-Hydrolases"/>
    <property type="match status" value="1"/>
</dbReference>
<dbReference type="EMBL" id="JAUKUA010000004">
    <property type="protein sequence ID" value="KAK0715156.1"/>
    <property type="molecule type" value="Genomic_DNA"/>
</dbReference>
<comment type="caution">
    <text evidence="3">The sequence shown here is derived from an EMBL/GenBank/DDBJ whole genome shotgun (WGS) entry which is preliminary data.</text>
</comment>
<dbReference type="Proteomes" id="UP001172102">
    <property type="component" value="Unassembled WGS sequence"/>
</dbReference>
<gene>
    <name evidence="3" type="ORF">B0H67DRAFT_610071</name>
</gene>
<dbReference type="PANTHER" id="PTHR43433">
    <property type="entry name" value="HYDROLASE, ALPHA/BETA FOLD FAMILY PROTEIN"/>
    <property type="match status" value="1"/>
</dbReference>
<dbReference type="Pfam" id="PF12697">
    <property type="entry name" value="Abhydrolase_6"/>
    <property type="match status" value="1"/>
</dbReference>
<evidence type="ECO:0000259" key="2">
    <source>
        <dbReference type="Pfam" id="PF12697"/>
    </source>
</evidence>
<evidence type="ECO:0000313" key="4">
    <source>
        <dbReference type="Proteomes" id="UP001172102"/>
    </source>
</evidence>
<evidence type="ECO:0000313" key="3">
    <source>
        <dbReference type="EMBL" id="KAK0715156.1"/>
    </source>
</evidence>
<dbReference type="InterPro" id="IPR029058">
    <property type="entry name" value="AB_hydrolase_fold"/>
</dbReference>
<dbReference type="PANTHER" id="PTHR43433:SF5">
    <property type="entry name" value="AB HYDROLASE-1 DOMAIN-CONTAINING PROTEIN"/>
    <property type="match status" value="1"/>
</dbReference>
<keyword evidence="4" id="KW-1185">Reference proteome</keyword>
<dbReference type="GO" id="GO:0016787">
    <property type="term" value="F:hydrolase activity"/>
    <property type="evidence" value="ECO:0007669"/>
    <property type="project" value="UniProtKB-KW"/>
</dbReference>
<dbReference type="AlphaFoldDB" id="A0AA40AG01"/>
<dbReference type="InterPro" id="IPR000073">
    <property type="entry name" value="AB_hydrolase_1"/>
</dbReference>
<keyword evidence="3" id="KW-0378">Hydrolase</keyword>
<feature type="signal peptide" evidence="1">
    <location>
        <begin position="1"/>
        <end position="19"/>
    </location>
</feature>
<keyword evidence="1" id="KW-0732">Signal</keyword>
<organism evidence="3 4">
    <name type="scientific">Lasiosphaeris hirsuta</name>
    <dbReference type="NCBI Taxonomy" id="260670"/>
    <lineage>
        <taxon>Eukaryota</taxon>
        <taxon>Fungi</taxon>
        <taxon>Dikarya</taxon>
        <taxon>Ascomycota</taxon>
        <taxon>Pezizomycotina</taxon>
        <taxon>Sordariomycetes</taxon>
        <taxon>Sordariomycetidae</taxon>
        <taxon>Sordariales</taxon>
        <taxon>Lasiosphaeriaceae</taxon>
        <taxon>Lasiosphaeris</taxon>
    </lineage>
</organism>
<protein>
    <submittedName>
        <fullName evidence="3">Alpha/Beta hydrolase protein</fullName>
    </submittedName>
</protein>
<accession>A0AA40AG01</accession>
<name>A0AA40AG01_9PEZI</name>